<name>A0A0B6Z4K4_9EUPU</name>
<proteinExistence type="predicted"/>
<dbReference type="AlphaFoldDB" id="A0A0B6Z4K4"/>
<feature type="region of interest" description="Disordered" evidence="1">
    <location>
        <begin position="41"/>
        <end position="78"/>
    </location>
</feature>
<feature type="compositionally biased region" description="Acidic residues" evidence="1">
    <location>
        <begin position="311"/>
        <end position="337"/>
    </location>
</feature>
<sequence length="337" mass="37602">DEERQQDFSSKSADLKTDEDPSSYQRMWSSEMTPFSILLQNTQDQSRFQRDSSRSPDLYSTGIVEDSGSNCGPRNDQHIDSAYTSQSQSFDVDSILKLVQTQPRSRISMLAQISHHDDDDFGKKEFGPSHLGLSAGQIFHDLASQNVSNGHELSSQITSKEQSGLLTQEGNMTQLLGLCSGTFSSNQGDIQEPAESWSRKGTQSFQIQTDDDDVIDPFHVLSDTENEDDDSAALSDGSQQEKAIFSDSEDDQDDDDGSDMDKQAETEILSSGNALHLQNHTVNLTRLKEKRRKYVRNKFLENEAELSGSEYDSDENLDLSEEDDVLEEEEGDLDLVG</sequence>
<feature type="region of interest" description="Disordered" evidence="1">
    <location>
        <begin position="1"/>
        <end position="27"/>
    </location>
</feature>
<feature type="compositionally biased region" description="Acidic residues" evidence="1">
    <location>
        <begin position="247"/>
        <end position="258"/>
    </location>
</feature>
<organism evidence="2">
    <name type="scientific">Arion vulgaris</name>
    <dbReference type="NCBI Taxonomy" id="1028688"/>
    <lineage>
        <taxon>Eukaryota</taxon>
        <taxon>Metazoa</taxon>
        <taxon>Spiralia</taxon>
        <taxon>Lophotrochozoa</taxon>
        <taxon>Mollusca</taxon>
        <taxon>Gastropoda</taxon>
        <taxon>Heterobranchia</taxon>
        <taxon>Euthyneura</taxon>
        <taxon>Panpulmonata</taxon>
        <taxon>Eupulmonata</taxon>
        <taxon>Stylommatophora</taxon>
        <taxon>Helicina</taxon>
        <taxon>Arionoidea</taxon>
        <taxon>Arionidae</taxon>
        <taxon>Arion</taxon>
    </lineage>
</organism>
<gene>
    <name evidence="2" type="primary">ORF48672</name>
</gene>
<feature type="non-terminal residue" evidence="2">
    <location>
        <position position="1"/>
    </location>
</feature>
<protein>
    <submittedName>
        <fullName evidence="2">Uncharacterized protein</fullName>
    </submittedName>
</protein>
<reference evidence="2" key="1">
    <citation type="submission" date="2014-12" db="EMBL/GenBank/DDBJ databases">
        <title>Insight into the proteome of Arion vulgaris.</title>
        <authorList>
            <person name="Aradska J."/>
            <person name="Bulat T."/>
            <person name="Smidak R."/>
            <person name="Sarate P."/>
            <person name="Gangsoo J."/>
            <person name="Sialana F."/>
            <person name="Bilban M."/>
            <person name="Lubec G."/>
        </authorList>
    </citation>
    <scope>NUCLEOTIDE SEQUENCE</scope>
    <source>
        <tissue evidence="2">Skin</tissue>
    </source>
</reference>
<feature type="non-terminal residue" evidence="2">
    <location>
        <position position="337"/>
    </location>
</feature>
<feature type="region of interest" description="Disordered" evidence="1">
    <location>
        <begin position="184"/>
        <end position="264"/>
    </location>
</feature>
<feature type="region of interest" description="Disordered" evidence="1">
    <location>
        <begin position="303"/>
        <end position="337"/>
    </location>
</feature>
<evidence type="ECO:0000256" key="1">
    <source>
        <dbReference type="SAM" id="MobiDB-lite"/>
    </source>
</evidence>
<accession>A0A0B6Z4K4</accession>
<dbReference type="EMBL" id="HACG01016689">
    <property type="protein sequence ID" value="CEK63554.1"/>
    <property type="molecule type" value="Transcribed_RNA"/>
</dbReference>
<feature type="compositionally biased region" description="Polar residues" evidence="1">
    <location>
        <begin position="199"/>
        <end position="208"/>
    </location>
</feature>
<evidence type="ECO:0000313" key="2">
    <source>
        <dbReference type="EMBL" id="CEK63554.1"/>
    </source>
</evidence>